<dbReference type="STRING" id="1391654.AKJ09_03479"/>
<keyword evidence="3" id="KW-1185">Reference proteome</keyword>
<evidence type="ECO:0000313" key="3">
    <source>
        <dbReference type="Proteomes" id="UP000064967"/>
    </source>
</evidence>
<reference evidence="2 3" key="1">
    <citation type="submission" date="2015-08" db="EMBL/GenBank/DDBJ databases">
        <authorList>
            <person name="Babu N.S."/>
            <person name="Beckwith C.J."/>
            <person name="Beseler K.G."/>
            <person name="Brison A."/>
            <person name="Carone J.V."/>
            <person name="Caskin T.P."/>
            <person name="Diamond M."/>
            <person name="Durham M.E."/>
            <person name="Foxe J.M."/>
            <person name="Go M."/>
            <person name="Henderson B.A."/>
            <person name="Jones I.B."/>
            <person name="McGettigan J.A."/>
            <person name="Micheletti S.J."/>
            <person name="Nasrallah M.E."/>
            <person name="Ortiz D."/>
            <person name="Piller C.R."/>
            <person name="Privatt S.R."/>
            <person name="Schneider S.L."/>
            <person name="Sharp S."/>
            <person name="Smith T.C."/>
            <person name="Stanton J.D."/>
            <person name="Ullery H.E."/>
            <person name="Wilson R.J."/>
            <person name="Serrano M.G."/>
            <person name="Buck G."/>
            <person name="Lee V."/>
            <person name="Wang Y."/>
            <person name="Carvalho R."/>
            <person name="Voegtly L."/>
            <person name="Shi R."/>
            <person name="Duckworth R."/>
            <person name="Johnson A."/>
            <person name="Loviza R."/>
            <person name="Walstead R."/>
            <person name="Shah Z."/>
            <person name="Kiflezghi M."/>
            <person name="Wade K."/>
            <person name="Ball S.L."/>
            <person name="Bradley K.W."/>
            <person name="Asai D.J."/>
            <person name="Bowman C.A."/>
            <person name="Russell D.A."/>
            <person name="Pope W.H."/>
            <person name="Jacobs-Sera D."/>
            <person name="Hendrix R.W."/>
            <person name="Hatfull G.F."/>
        </authorList>
    </citation>
    <scope>NUCLEOTIDE SEQUENCE [LARGE SCALE GENOMIC DNA]</scope>
    <source>
        <strain evidence="2 3">DSM 27648</strain>
    </source>
</reference>
<evidence type="ECO:0000256" key="1">
    <source>
        <dbReference type="SAM" id="MobiDB-lite"/>
    </source>
</evidence>
<protein>
    <submittedName>
        <fullName evidence="2">Uncharacterized protein</fullName>
    </submittedName>
</protein>
<accession>A0A0K1PTG1</accession>
<dbReference type="Proteomes" id="UP000064967">
    <property type="component" value="Chromosome"/>
</dbReference>
<dbReference type="KEGG" id="llu:AKJ09_03479"/>
<dbReference type="RefSeq" id="WP_146648049.1">
    <property type="nucleotide sequence ID" value="NZ_CP012333.1"/>
</dbReference>
<dbReference type="EMBL" id="CP012333">
    <property type="protein sequence ID" value="AKU96815.1"/>
    <property type="molecule type" value="Genomic_DNA"/>
</dbReference>
<gene>
    <name evidence="2" type="ORF">AKJ09_03479</name>
</gene>
<organism evidence="2 3">
    <name type="scientific">Labilithrix luteola</name>
    <dbReference type="NCBI Taxonomy" id="1391654"/>
    <lineage>
        <taxon>Bacteria</taxon>
        <taxon>Pseudomonadati</taxon>
        <taxon>Myxococcota</taxon>
        <taxon>Polyangia</taxon>
        <taxon>Polyangiales</taxon>
        <taxon>Labilitrichaceae</taxon>
        <taxon>Labilithrix</taxon>
    </lineage>
</organism>
<feature type="compositionally biased region" description="Basic and acidic residues" evidence="1">
    <location>
        <begin position="1"/>
        <end position="31"/>
    </location>
</feature>
<name>A0A0K1PTG1_9BACT</name>
<proteinExistence type="predicted"/>
<dbReference type="AlphaFoldDB" id="A0A0K1PTG1"/>
<evidence type="ECO:0000313" key="2">
    <source>
        <dbReference type="EMBL" id="AKU96815.1"/>
    </source>
</evidence>
<sequence length="342" mass="37312">MRIDGIRSERIRDEELERPAASRPEPRRAELLARNASTPHHDAFYASLRESARAADPGQRPSDTTAARRLDEVRDAYAGPYLVDGQQVAAPPMFRMNGGANQASMERHASELDALAAGAHVSGFKVRMGIASPDELVKVTQALINAGKLPPGSGDVASRIRQMQWEWGIGVDCANYTRTALLAATGATSKQLHIGEAGFEAFRGLDRNKAFTKVSPAEVRPGDIVTLDPKPPEVWGHNVIVRSRDVVGPTMANRFAERYGDEARSFMSGPGPVHVIAVDSSWGAGPHGASYGGYRRDTWFYDESTSRWGYVDRQVSPPKFQTADDGPADTDRFHGAYRPRAS</sequence>
<feature type="region of interest" description="Disordered" evidence="1">
    <location>
        <begin position="1"/>
        <end position="44"/>
    </location>
</feature>
<feature type="region of interest" description="Disordered" evidence="1">
    <location>
        <begin position="312"/>
        <end position="342"/>
    </location>
</feature>